<proteinExistence type="predicted"/>
<accession>W5S547</accession>
<evidence type="ECO:0000313" key="1">
    <source>
        <dbReference type="EMBL" id="AHH01789.1"/>
    </source>
</evidence>
<evidence type="ECO:0000313" key="2">
    <source>
        <dbReference type="Proteomes" id="UP000202176"/>
    </source>
</evidence>
<dbReference type="Proteomes" id="UP000202176">
    <property type="component" value="Segment"/>
</dbReference>
<dbReference type="RefSeq" id="YP_009001124.1">
    <property type="nucleotide sequence ID" value="NC_023423.1"/>
</dbReference>
<dbReference type="EMBL" id="KF740664">
    <property type="protein sequence ID" value="AHH01789.1"/>
    <property type="molecule type" value="Genomic_DNA"/>
</dbReference>
<sequence>MEQTLEKQILARNFTYRNLIRACRKERSGVEKKGKDLVLSRLLYEKCGWEAWRDRAQFDYKVPVAYFDLPLSGLVRREITGQQRYLEVATFYQLLPESAVSRDKSGQIYGIYEAYTGILEALARNDPAGILIFFPRLKPQVVEEFRQEIFEQRFPQPQKYRFAAFQQLAFLLFGEEEAIRLLLRPLLPENAFRMYRTRTPAGINMIQPYYMPPDSQSQIEVLSANKGEEGPYVEDFKGLLYLIQSGCRFALNQVLFGERTGPDYFREVFAAVVRSGNEEMFNRALPLFRSQSTNFPTEFQLSNLIQTSPFEEVDPYWNEKGEIPFPIVNASWIDTPSDEELFLSDAIFSCNPRFVDFFRSIYGYGDRLIEDSLYFLYKGYEFHHNAVGAYQVLQRLNSSYHRDYFFETGNVDLINLNLSHKSQDYENDEDAPEGEEQIQVLRVIEYSFGNLSVLLNCLELLRKEEDVGQIRRVIGRILDENSKYSYLTPLSFSLLKSFIEVN</sequence>
<dbReference type="GeneID" id="18266250"/>
<keyword evidence="2" id="KW-1185">Reference proteome</keyword>
<gene>
    <name evidence="1" type="ORF">pv_222</name>
</gene>
<protein>
    <submittedName>
        <fullName evidence="1">Uncharacterized protein</fullName>
    </submittedName>
</protein>
<dbReference type="KEGG" id="vg:18266250"/>
<name>W5S547_9VIRU</name>
<organism evidence="1 2">
    <name type="scientific">Pithovirus sibericum</name>
    <dbReference type="NCBI Taxonomy" id="1450746"/>
    <lineage>
        <taxon>Viruses</taxon>
        <taxon>Pithoviruses</taxon>
        <taxon>Orthopithovirinae</taxon>
        <taxon>Alphapithovirus</taxon>
        <taxon>Alphapithovirus sibericum</taxon>
    </lineage>
</organism>
<reference evidence="1 2" key="1">
    <citation type="journal article" date="2014" name="Proc. Natl. Acad. Sci. U.S.A.">
        <title>Thirty-thousand-year-old distant relative of giant icosahedral DNA viruses with a pandoravirus morphology.</title>
        <authorList>
            <person name="Legendre M."/>
            <person name="Bartoli J."/>
            <person name="Shmakova L."/>
            <person name="Jeudy S."/>
            <person name="Labadie K."/>
            <person name="Adrait A."/>
            <person name="Lescot M."/>
            <person name="Poirot O."/>
            <person name="Bertaux L."/>
            <person name="Bruley C."/>
            <person name="Coute Y."/>
            <person name="Rivkina E."/>
            <person name="Abergel C."/>
            <person name="Claverie J.M."/>
        </authorList>
    </citation>
    <scope>NUCLEOTIDE SEQUENCE [LARGE SCALE GENOMIC DNA]</scope>
    <source>
        <strain evidence="1">P1084-T</strain>
    </source>
</reference>